<dbReference type="Proteomes" id="UP001060012">
    <property type="component" value="Chromosome"/>
</dbReference>
<evidence type="ECO:0000313" key="5">
    <source>
        <dbReference type="Proteomes" id="UP001060012"/>
    </source>
</evidence>
<sequence length="232" mass="27819">MNSIFINTTNSIKPKSVLIISNEENLISKIKEFEEDTLFKVSFFEMNKFNLIYDKLSLFDLVVFDNRINSNIKEFTDIFESNFSYKFNIPIILLENEANEDQIMYKNSNVYSVFFEPIKPLELVLNIKLFLNFQNQNKKIEFEKGYYFDVARDELFCDRRVIRLTRTEKNLVKLLIERKNQLVTYETIERIVWKNKNFSKYSLRNIIKHIREKTHNSLIKNSSNRGYVVNTL</sequence>
<evidence type="ECO:0000313" key="4">
    <source>
        <dbReference type="EMBL" id="UTJ07850.1"/>
    </source>
</evidence>
<dbReference type="InterPro" id="IPR036388">
    <property type="entry name" value="WH-like_DNA-bd_sf"/>
</dbReference>
<keyword evidence="1 2" id="KW-0238">DNA-binding</keyword>
<dbReference type="EMBL" id="CP100595">
    <property type="protein sequence ID" value="UTJ07850.1"/>
    <property type="molecule type" value="Genomic_DNA"/>
</dbReference>
<dbReference type="PROSITE" id="PS51755">
    <property type="entry name" value="OMPR_PHOB"/>
    <property type="match status" value="1"/>
</dbReference>
<dbReference type="InterPro" id="IPR016032">
    <property type="entry name" value="Sig_transdc_resp-reg_C-effctor"/>
</dbReference>
<dbReference type="SUPFAM" id="SSF46894">
    <property type="entry name" value="C-terminal effector domain of the bipartite response regulators"/>
    <property type="match status" value="1"/>
</dbReference>
<evidence type="ECO:0000256" key="1">
    <source>
        <dbReference type="ARBA" id="ARBA00023125"/>
    </source>
</evidence>
<proteinExistence type="predicted"/>
<feature type="DNA-binding region" description="OmpR/PhoB-type" evidence="2">
    <location>
        <begin position="137"/>
        <end position="231"/>
    </location>
</feature>
<evidence type="ECO:0000259" key="3">
    <source>
        <dbReference type="PROSITE" id="PS51755"/>
    </source>
</evidence>
<dbReference type="RefSeq" id="WP_254578024.1">
    <property type="nucleotide sequence ID" value="NZ_CP100595.1"/>
</dbReference>
<dbReference type="SMART" id="SM00862">
    <property type="entry name" value="Trans_reg_C"/>
    <property type="match status" value="1"/>
</dbReference>
<dbReference type="Pfam" id="PF00486">
    <property type="entry name" value="Trans_reg_C"/>
    <property type="match status" value="1"/>
</dbReference>
<keyword evidence="5" id="KW-1185">Reference proteome</keyword>
<name>A0ABY5EAU9_9BACT</name>
<dbReference type="Gene3D" id="1.10.10.10">
    <property type="entry name" value="Winged helix-like DNA-binding domain superfamily/Winged helix DNA-binding domain"/>
    <property type="match status" value="1"/>
</dbReference>
<reference evidence="4" key="1">
    <citation type="submission" date="2022-07" db="EMBL/GenBank/DDBJ databases">
        <title>Arcobacter roscoffensis sp. nov., a marine bacterium isolated from coastal seawater collected from Roscoff, France.</title>
        <authorList>
            <person name="Pascual J."/>
            <person name="Lepeaux C."/>
            <person name="Methner A."/>
            <person name="Overmann J."/>
        </authorList>
    </citation>
    <scope>NUCLEOTIDE SEQUENCE</scope>
    <source>
        <strain evidence="4">ARW1-2F2</strain>
    </source>
</reference>
<feature type="domain" description="OmpR/PhoB-type" evidence="3">
    <location>
        <begin position="137"/>
        <end position="231"/>
    </location>
</feature>
<protein>
    <submittedName>
        <fullName evidence="4">Winged helix-turn-helix domain-containing protein</fullName>
    </submittedName>
</protein>
<evidence type="ECO:0000256" key="2">
    <source>
        <dbReference type="PROSITE-ProRule" id="PRU01091"/>
    </source>
</evidence>
<accession>A0ABY5EAU9</accession>
<organism evidence="4 5">
    <name type="scientific">Arcobacter roscoffensis</name>
    <dbReference type="NCBI Taxonomy" id="2961520"/>
    <lineage>
        <taxon>Bacteria</taxon>
        <taxon>Pseudomonadati</taxon>
        <taxon>Campylobacterota</taxon>
        <taxon>Epsilonproteobacteria</taxon>
        <taxon>Campylobacterales</taxon>
        <taxon>Arcobacteraceae</taxon>
        <taxon>Arcobacter</taxon>
    </lineage>
</organism>
<dbReference type="InterPro" id="IPR001867">
    <property type="entry name" value="OmpR/PhoB-type_DNA-bd"/>
</dbReference>
<gene>
    <name evidence="4" type="ORF">NJU99_07060</name>
</gene>